<organism evidence="1">
    <name type="scientific">Staphylococcus aureus</name>
    <dbReference type="NCBI Taxonomy" id="1280"/>
    <lineage>
        <taxon>Bacteria</taxon>
        <taxon>Bacillati</taxon>
        <taxon>Bacillota</taxon>
        <taxon>Bacilli</taxon>
        <taxon>Bacillales</taxon>
        <taxon>Staphylococcaceae</taxon>
        <taxon>Staphylococcus</taxon>
    </lineage>
</organism>
<gene>
    <name evidence="1" type="ORF">EP54_14225</name>
</gene>
<dbReference type="AlphaFoldDB" id="A0A2C9TS31"/>
<evidence type="ECO:0000313" key="1">
    <source>
        <dbReference type="EMBL" id="KMR55334.1"/>
    </source>
</evidence>
<proteinExistence type="predicted"/>
<feature type="non-terminal residue" evidence="1">
    <location>
        <position position="49"/>
    </location>
</feature>
<name>A0A2C9TS31_STAAU</name>
<accession>A0A2C9TS31</accession>
<comment type="caution">
    <text evidence="1">The sequence shown here is derived from an EMBL/GenBank/DDBJ whole genome shotgun (WGS) entry which is preliminary data.</text>
</comment>
<sequence length="49" mass="6129">MEFNEFKDRAYFFQYINKGPYPDEEEKMKLYSCFCKIYNPSMKDREILK</sequence>
<reference evidence="1" key="1">
    <citation type="journal article" date="2015" name="J. Infect. Dis.">
        <title>Parallel Epidemics of Community-Associated Methicillin-Resistant Staphylococcus aureus USA300 Infection in North and South America.</title>
        <authorList>
            <person name="Planet P.J."/>
            <person name="Diaz L."/>
            <person name="Kolokotronis S.O."/>
            <person name="Narechania A."/>
            <person name="Reyes J."/>
            <person name="Xing G."/>
            <person name="Rincon S."/>
            <person name="Smith H."/>
            <person name="Panesso D."/>
            <person name="Ryan C."/>
            <person name="Smith D.P."/>
            <person name="Guzman M."/>
            <person name="Zurita J."/>
            <person name="Sebra R."/>
            <person name="Deikus G."/>
            <person name="Nolan R.L."/>
            <person name="Tenover F.C."/>
            <person name="Weinstock G.M."/>
            <person name="Robinson D.A."/>
            <person name="Arias C.A."/>
        </authorList>
    </citation>
    <scope>NUCLEOTIDE SEQUENCE</scope>
    <source>
        <strain evidence="1">M121</strain>
    </source>
</reference>
<dbReference type="EMBL" id="LALQ01000090">
    <property type="protein sequence ID" value="KMR55334.1"/>
    <property type="molecule type" value="Genomic_DNA"/>
</dbReference>
<protein>
    <submittedName>
        <fullName evidence="1">Phage protein</fullName>
    </submittedName>
</protein>